<dbReference type="InterPro" id="IPR027417">
    <property type="entry name" value="P-loop_NTPase"/>
</dbReference>
<dbReference type="PROSITE" id="PS50966">
    <property type="entry name" value="ZF_SWIM"/>
    <property type="match status" value="1"/>
</dbReference>
<feature type="domain" description="SWIM-type" evidence="3">
    <location>
        <begin position="54"/>
        <end position="92"/>
    </location>
</feature>
<dbReference type="CDD" id="cd18793">
    <property type="entry name" value="SF2_C_SNF"/>
    <property type="match status" value="1"/>
</dbReference>
<organism evidence="6 7">
    <name type="scientific">Terrihalobacillus insolitus</name>
    <dbReference type="NCBI Taxonomy" id="2950438"/>
    <lineage>
        <taxon>Bacteria</taxon>
        <taxon>Bacillati</taxon>
        <taxon>Bacillota</taxon>
        <taxon>Bacilli</taxon>
        <taxon>Bacillales</taxon>
        <taxon>Bacillaceae</taxon>
        <taxon>Terrihalobacillus</taxon>
    </lineage>
</organism>
<evidence type="ECO:0000313" key="6">
    <source>
        <dbReference type="EMBL" id="MDC3423055.1"/>
    </source>
</evidence>
<dbReference type="GO" id="GO:0016787">
    <property type="term" value="F:hydrolase activity"/>
    <property type="evidence" value="ECO:0007669"/>
    <property type="project" value="UniProtKB-KW"/>
</dbReference>
<name>A0A9X4AM22_9BACI</name>
<reference evidence="6" key="1">
    <citation type="submission" date="2022-06" db="EMBL/GenBank/DDBJ databases">
        <title>Aquibacillus sp. a new bacterium isolated from soil saline samples.</title>
        <authorList>
            <person name="Galisteo C."/>
            <person name="De La Haba R."/>
            <person name="Sanchez-Porro C."/>
            <person name="Ventosa A."/>
        </authorList>
    </citation>
    <scope>NUCLEOTIDE SEQUENCE</scope>
    <source>
        <strain evidence="6">3ASR75-11</strain>
    </source>
</reference>
<feature type="domain" description="Helicase ATP-binding" evidence="4">
    <location>
        <begin position="628"/>
        <end position="790"/>
    </location>
</feature>
<proteinExistence type="predicted"/>
<keyword evidence="6" id="KW-0547">Nucleotide-binding</keyword>
<dbReference type="InterPro" id="IPR007527">
    <property type="entry name" value="Znf_SWIM"/>
</dbReference>
<dbReference type="FunFam" id="3.40.50.300:FF:000533">
    <property type="entry name" value="Helicase, Snf2 family"/>
    <property type="match status" value="1"/>
</dbReference>
<comment type="caution">
    <text evidence="6">The sequence shown here is derived from an EMBL/GenBank/DDBJ whole genome shotgun (WGS) entry which is preliminary data.</text>
</comment>
<accession>A0A9X4AM22</accession>
<evidence type="ECO:0000256" key="1">
    <source>
        <dbReference type="ARBA" id="ARBA00022801"/>
    </source>
</evidence>
<dbReference type="Gene3D" id="3.40.50.300">
    <property type="entry name" value="P-loop containing nucleotide triphosphate hydrolases"/>
    <property type="match status" value="1"/>
</dbReference>
<dbReference type="SUPFAM" id="SSF52540">
    <property type="entry name" value="P-loop containing nucleoside triphosphate hydrolases"/>
    <property type="match status" value="2"/>
</dbReference>
<dbReference type="GO" id="GO:0005524">
    <property type="term" value="F:ATP binding"/>
    <property type="evidence" value="ECO:0007669"/>
    <property type="project" value="InterPro"/>
</dbReference>
<dbReference type="PROSITE" id="PS51192">
    <property type="entry name" value="HELICASE_ATP_BIND_1"/>
    <property type="match status" value="1"/>
</dbReference>
<gene>
    <name evidence="6" type="ORF">NC797_00860</name>
</gene>
<keyword evidence="6" id="KW-0347">Helicase</keyword>
<dbReference type="Proteomes" id="UP001145050">
    <property type="component" value="Unassembled WGS sequence"/>
</dbReference>
<dbReference type="Gene3D" id="3.40.50.10810">
    <property type="entry name" value="Tandem AAA-ATPase domain"/>
    <property type="match status" value="1"/>
</dbReference>
<evidence type="ECO:0000259" key="3">
    <source>
        <dbReference type="PROSITE" id="PS50966"/>
    </source>
</evidence>
<dbReference type="Pfam" id="PF04434">
    <property type="entry name" value="SWIM"/>
    <property type="match status" value="1"/>
</dbReference>
<dbReference type="PANTHER" id="PTHR10799">
    <property type="entry name" value="SNF2/RAD54 HELICASE FAMILY"/>
    <property type="match status" value="1"/>
</dbReference>
<keyword evidence="6" id="KW-0067">ATP-binding</keyword>
<dbReference type="GO" id="GO:0004386">
    <property type="term" value="F:helicase activity"/>
    <property type="evidence" value="ECO:0007669"/>
    <property type="project" value="UniProtKB-KW"/>
</dbReference>
<protein>
    <submittedName>
        <fullName evidence="6">DEAD/DEAH box helicase</fullName>
    </submittedName>
</protein>
<dbReference type="RefSeq" id="WP_272434702.1">
    <property type="nucleotide sequence ID" value="NZ_JAMQKB010000001.1"/>
</dbReference>
<keyword evidence="1" id="KW-0378">Hydrolase</keyword>
<dbReference type="PROSITE" id="PS51194">
    <property type="entry name" value="HELICASE_CTER"/>
    <property type="match status" value="1"/>
</dbReference>
<dbReference type="InterPro" id="IPR038718">
    <property type="entry name" value="SNF2-like_sf"/>
</dbReference>
<evidence type="ECO:0000259" key="5">
    <source>
        <dbReference type="PROSITE" id="PS51194"/>
    </source>
</evidence>
<sequence>MRTFFINKQDIVKITGERFYKRGLNYFRNGRVYGLQYNPAINYWSAQVKGTGNYTVRIFFFDNDELEANCNCPAYHTHFTCKHIAAVLLAVNDQSYSQVKKDANDTEHLMDKRELRDDSFSSRLIDVFGQQKQTLVKKASELTVTYEVRTHVNYSKSMLKINLKIGTKKGYAVRNLKDLLHHIQQNKAYQVSSNFRYDPTIHVFSDRNKEILHMLQLMRNNEAMYTSSFGGDIQEKNSLIIPTFLAHDLLQAIAEQHGTYCNETKQSGPLKINTAGDLPLTFKVSTDPDGAFQFDSSDLFQAKYLESYGYLIKDGTFYKLNENQQEITEKLYTLLPYRSDVSHQVPKEKIEPFLTNVISKLEEVGTVSYTEEARSKVTVAPLNAKVYLDEEKDGITAKVTFHYGDRLAYPYQEVSSYDNPIKRDDYKENEVLNLLESIHFVFINGEFRLFQLEFIYSFLHDILPKLEQKADVYISTAVKSMLTSKPTFTSTVQLDGENGMLDIEFDMEGISSKDVQHVLQALVEKKQYYRIPNGALLDLEDANFHSFQELAEQLHLKKGQLKDGHIEVSLARSLQIEETLGKDRAQYGEAFQQLLDRLKNPSKETFPLPKGLQADLRPYQYTGFQWLKMLASYRLGGILADDMGLGKTIQTITYLLSEKETKPNVRSSIVVAPASLIYNWKKEFEKFSPSLKVTVIAGSKEQRAFQIEQATDTDVFVTSYPLLRKDIDIYKELTFDSIVLDEAQAIKNHLTLTAKATRNIRANKRFALSGTPIENSLDELWSIFHTISPGLFTNQKEFSQLDHSYIAKVTRPFILRRIKREVLQDLPDKIESVHYSELTKNQKELYLAYLERMQAQMDNTIEEKGFAKGKLEILAGLTRLRQICCHPSLFLDSYNGKSGKLEQLLALVQTFTSSGNRMLIFSQFSSMLKLINQVLHENGIESYLLDGSTPSEDRVDMTESFNDGNKSVFLISLKAGGTGLNLTGADTVILYDLWWNPAVEEQAAGRAHRIGQKKVVQIIRLITEGTIEEKIFELQQKKRELVDQIIQPGETMLSKLTEEELRELLQMKA</sequence>
<keyword evidence="2" id="KW-0863">Zinc-finger</keyword>
<dbReference type="Pfam" id="PF08455">
    <property type="entry name" value="SNF2_assoc"/>
    <property type="match status" value="1"/>
</dbReference>
<dbReference type="InterPro" id="IPR049730">
    <property type="entry name" value="SNF2/RAD54-like_C"/>
</dbReference>
<dbReference type="EMBL" id="JAMQKB010000001">
    <property type="protein sequence ID" value="MDC3423055.1"/>
    <property type="molecule type" value="Genomic_DNA"/>
</dbReference>
<dbReference type="InterPro" id="IPR001650">
    <property type="entry name" value="Helicase_C-like"/>
</dbReference>
<feature type="domain" description="Helicase C-terminal" evidence="5">
    <location>
        <begin position="900"/>
        <end position="1057"/>
    </location>
</feature>
<evidence type="ECO:0000313" key="7">
    <source>
        <dbReference type="Proteomes" id="UP001145050"/>
    </source>
</evidence>
<dbReference type="InterPro" id="IPR000330">
    <property type="entry name" value="SNF2_N"/>
</dbReference>
<keyword evidence="7" id="KW-1185">Reference proteome</keyword>
<keyword evidence="2" id="KW-0479">Metal-binding</keyword>
<dbReference type="AlphaFoldDB" id="A0A9X4AM22"/>
<keyword evidence="2" id="KW-0862">Zinc</keyword>
<dbReference type="GO" id="GO:0008270">
    <property type="term" value="F:zinc ion binding"/>
    <property type="evidence" value="ECO:0007669"/>
    <property type="project" value="UniProtKB-KW"/>
</dbReference>
<dbReference type="SMART" id="SM00487">
    <property type="entry name" value="DEXDc"/>
    <property type="match status" value="1"/>
</dbReference>
<evidence type="ECO:0000256" key="2">
    <source>
        <dbReference type="PROSITE-ProRule" id="PRU00325"/>
    </source>
</evidence>
<dbReference type="SMART" id="SM00490">
    <property type="entry name" value="HELICc"/>
    <property type="match status" value="1"/>
</dbReference>
<dbReference type="InterPro" id="IPR014001">
    <property type="entry name" value="Helicase_ATP-bd"/>
</dbReference>
<dbReference type="Pfam" id="PF00176">
    <property type="entry name" value="SNF2-rel_dom"/>
    <property type="match status" value="1"/>
</dbReference>
<dbReference type="Pfam" id="PF00271">
    <property type="entry name" value="Helicase_C"/>
    <property type="match status" value="1"/>
</dbReference>
<evidence type="ECO:0000259" key="4">
    <source>
        <dbReference type="PROSITE" id="PS51192"/>
    </source>
</evidence>
<dbReference type="InterPro" id="IPR013663">
    <property type="entry name" value="Helicase_SWF/SNF/SWI_bac"/>
</dbReference>